<protein>
    <recommendedName>
        <fullName evidence="6">Delta 8-(E)-sphingolipid desaturase</fullName>
        <ecNumber evidence="5">1.14.19.18</ecNumber>
    </recommendedName>
</protein>
<keyword evidence="7" id="KW-0349">Heme</keyword>
<feature type="domain" description="Cytochrome b5 heme-binding" evidence="17">
    <location>
        <begin position="8"/>
        <end position="84"/>
    </location>
</feature>
<feature type="transmembrane region" description="Helical" evidence="16">
    <location>
        <begin position="274"/>
        <end position="292"/>
    </location>
</feature>
<sequence>MDPSTAPTQLWSREAVAAAILAGDHLVVYNDLLLRIPPKWLEKHPGGALSILHFVGRDAADEIESYHPDSVLQLIRRYKVGTVALPWRPLVPPVMSGWVRTSSNAWFNEASAVRGGTEILLVQKGPDAQSAFTRDTLEPPPSTLSLEEQARHSAAYKVLHKRVRDAGLYNTRYLSGYGVECIRYALLAAVSAYSYSHGWFITSAVFLGLFWQQLTFVAHDLGHVSVTHNWAIDRILGILIADWIGGLSIGWWVHNHNVHHLVPNHPAHDPDIEHLPFLAISPVFINSLWSSYYKRTLHFDRFAQFFVQLQHRLFYIVLGLARFNLYANSYPFLVRQAFDTRRTRGGSWAWALEVAGIVFFWCWFGRVAANTGSWKNGLVYLVVSHIAASPVHVQIVLSHFSMSTTDLGPTESFADRQLRTTTDVICDDSIGWIHGGLQLQVTHHLFPRLPRHNLKAASLLVKEFAQEQGLVYAEFGWVSGNQDVLGVLKSVANQVKIIGTVAEVEAKEAVDRKLGLYQEKKA</sequence>
<keyword evidence="13" id="KW-0408">Iron</keyword>
<feature type="transmembrane region" description="Helical" evidence="16">
    <location>
        <begin position="377"/>
        <end position="397"/>
    </location>
</feature>
<dbReference type="PIRSF" id="PIRSF015921">
    <property type="entry name" value="FA_sphinglp_des"/>
    <property type="match status" value="1"/>
</dbReference>
<evidence type="ECO:0000259" key="17">
    <source>
        <dbReference type="PROSITE" id="PS50255"/>
    </source>
</evidence>
<dbReference type="CDD" id="cd03506">
    <property type="entry name" value="Delta6-FADS-like"/>
    <property type="match status" value="1"/>
</dbReference>
<dbReference type="AlphaFoldDB" id="A0AAD6XUI5"/>
<dbReference type="SMART" id="SM01117">
    <property type="entry name" value="Cyt-b5"/>
    <property type="match status" value="1"/>
</dbReference>
<dbReference type="InterPro" id="IPR036400">
    <property type="entry name" value="Cyt_B5-like_heme/steroid_sf"/>
</dbReference>
<feature type="transmembrane region" description="Helical" evidence="16">
    <location>
        <begin position="231"/>
        <end position="254"/>
    </location>
</feature>
<dbReference type="Gene3D" id="3.10.120.10">
    <property type="entry name" value="Cytochrome b5-like heme/steroid binding domain"/>
    <property type="match status" value="1"/>
</dbReference>
<keyword evidence="9" id="KW-0479">Metal-binding</keyword>
<dbReference type="Pfam" id="PF00173">
    <property type="entry name" value="Cyt-b5"/>
    <property type="match status" value="1"/>
</dbReference>
<evidence type="ECO:0000256" key="10">
    <source>
        <dbReference type="ARBA" id="ARBA00022919"/>
    </source>
</evidence>
<dbReference type="SUPFAM" id="SSF55856">
    <property type="entry name" value="Cytochrome b5-like heme/steroid binding domain"/>
    <property type="match status" value="1"/>
</dbReference>
<keyword evidence="10" id="KW-0746">Sphingolipid metabolism</keyword>
<dbReference type="EC" id="1.14.19.18" evidence="5"/>
<dbReference type="InterPro" id="IPR005804">
    <property type="entry name" value="FA_desaturase_dom"/>
</dbReference>
<feature type="transmembrane region" description="Helical" evidence="16">
    <location>
        <begin position="345"/>
        <end position="365"/>
    </location>
</feature>
<reference evidence="18" key="1">
    <citation type="submission" date="2023-03" db="EMBL/GenBank/DDBJ databases">
        <title>Massive genome expansion in bonnet fungi (Mycena s.s.) driven by repeated elements and novel gene families across ecological guilds.</title>
        <authorList>
            <consortium name="Lawrence Berkeley National Laboratory"/>
            <person name="Harder C.B."/>
            <person name="Miyauchi S."/>
            <person name="Viragh M."/>
            <person name="Kuo A."/>
            <person name="Thoen E."/>
            <person name="Andreopoulos B."/>
            <person name="Lu D."/>
            <person name="Skrede I."/>
            <person name="Drula E."/>
            <person name="Henrissat B."/>
            <person name="Morin E."/>
            <person name="Kohler A."/>
            <person name="Barry K."/>
            <person name="LaButti K."/>
            <person name="Morin E."/>
            <person name="Salamov A."/>
            <person name="Lipzen A."/>
            <person name="Mereny Z."/>
            <person name="Hegedus B."/>
            <person name="Baldrian P."/>
            <person name="Stursova M."/>
            <person name="Weitz H."/>
            <person name="Taylor A."/>
            <person name="Grigoriev I.V."/>
            <person name="Nagy L.G."/>
            <person name="Martin F."/>
            <person name="Kauserud H."/>
        </authorList>
    </citation>
    <scope>NUCLEOTIDE SEQUENCE</scope>
    <source>
        <strain evidence="18">CBHHK173m</strain>
    </source>
</reference>
<gene>
    <name evidence="18" type="ORF">B0H15DRAFT_768002</name>
</gene>
<evidence type="ECO:0000256" key="16">
    <source>
        <dbReference type="SAM" id="Phobius"/>
    </source>
</evidence>
<accession>A0AAD6XUI5</accession>
<evidence type="ECO:0000256" key="13">
    <source>
        <dbReference type="ARBA" id="ARBA00023004"/>
    </source>
</evidence>
<dbReference type="PANTHER" id="PTHR19353">
    <property type="entry name" value="FATTY ACID DESATURASE 2"/>
    <property type="match status" value="1"/>
</dbReference>
<evidence type="ECO:0000256" key="6">
    <source>
        <dbReference type="ARBA" id="ARBA00016939"/>
    </source>
</evidence>
<keyword evidence="14" id="KW-0443">Lipid metabolism</keyword>
<dbReference type="InterPro" id="IPR012171">
    <property type="entry name" value="Fatty_acid_desaturase"/>
</dbReference>
<dbReference type="GO" id="GO:0046872">
    <property type="term" value="F:metal ion binding"/>
    <property type="evidence" value="ECO:0007669"/>
    <property type="project" value="UniProtKB-KW"/>
</dbReference>
<proteinExistence type="inferred from homology"/>
<evidence type="ECO:0000256" key="3">
    <source>
        <dbReference type="ARBA" id="ARBA00004991"/>
    </source>
</evidence>
<evidence type="ECO:0000256" key="11">
    <source>
        <dbReference type="ARBA" id="ARBA00022989"/>
    </source>
</evidence>
<dbReference type="PANTHER" id="PTHR19353:SF30">
    <property type="entry name" value="DELTA 8-(E)-SPHINGOLIPID DESATURASE"/>
    <property type="match status" value="1"/>
</dbReference>
<comment type="pathway">
    <text evidence="2">Lipid metabolism; sphingolipid metabolism.</text>
</comment>
<comment type="caution">
    <text evidence="18">The sequence shown here is derived from an EMBL/GenBank/DDBJ whole genome shotgun (WGS) entry which is preliminary data.</text>
</comment>
<dbReference type="GO" id="GO:0016717">
    <property type="term" value="F:oxidoreductase activity, acting on paired donors, with oxidation of a pair of donors resulting in the reduction of molecular oxygen to two molecules of water"/>
    <property type="evidence" value="ECO:0007669"/>
    <property type="project" value="TreeGrafter"/>
</dbReference>
<feature type="transmembrane region" description="Helical" evidence="16">
    <location>
        <begin position="199"/>
        <end position="219"/>
    </location>
</feature>
<keyword evidence="11 16" id="KW-1133">Transmembrane helix</keyword>
<comment type="pathway">
    <text evidence="3">Sphingolipid metabolism.</text>
</comment>
<feature type="transmembrane region" description="Helical" evidence="16">
    <location>
        <begin position="313"/>
        <end position="333"/>
    </location>
</feature>
<evidence type="ECO:0000256" key="4">
    <source>
        <dbReference type="ARBA" id="ARBA00009295"/>
    </source>
</evidence>
<evidence type="ECO:0000256" key="14">
    <source>
        <dbReference type="ARBA" id="ARBA00023098"/>
    </source>
</evidence>
<dbReference type="Pfam" id="PF00487">
    <property type="entry name" value="FA_desaturase"/>
    <property type="match status" value="1"/>
</dbReference>
<dbReference type="PROSITE" id="PS50255">
    <property type="entry name" value="CYTOCHROME_B5_2"/>
    <property type="match status" value="1"/>
</dbReference>
<dbReference type="GO" id="GO:0006665">
    <property type="term" value="P:sphingolipid metabolic process"/>
    <property type="evidence" value="ECO:0007669"/>
    <property type="project" value="UniProtKB-KW"/>
</dbReference>
<evidence type="ECO:0000256" key="7">
    <source>
        <dbReference type="ARBA" id="ARBA00022617"/>
    </source>
</evidence>
<evidence type="ECO:0000256" key="2">
    <source>
        <dbReference type="ARBA" id="ARBA00004760"/>
    </source>
</evidence>
<evidence type="ECO:0000256" key="1">
    <source>
        <dbReference type="ARBA" id="ARBA00004141"/>
    </source>
</evidence>
<dbReference type="InterPro" id="IPR001199">
    <property type="entry name" value="Cyt_B5-like_heme/steroid-bd"/>
</dbReference>
<keyword evidence="15 16" id="KW-0472">Membrane</keyword>
<evidence type="ECO:0000256" key="12">
    <source>
        <dbReference type="ARBA" id="ARBA00023002"/>
    </source>
</evidence>
<evidence type="ECO:0000313" key="18">
    <source>
        <dbReference type="EMBL" id="KAJ7103595.1"/>
    </source>
</evidence>
<comment type="similarity">
    <text evidence="4">Belongs to the fatty acid desaturase type 1 family.</text>
</comment>
<evidence type="ECO:0000256" key="5">
    <source>
        <dbReference type="ARBA" id="ARBA00012019"/>
    </source>
</evidence>
<comment type="subcellular location">
    <subcellularLocation>
        <location evidence="1">Membrane</location>
        <topology evidence="1">Multi-pass membrane protein</topology>
    </subcellularLocation>
</comment>
<keyword evidence="19" id="KW-1185">Reference proteome</keyword>
<dbReference type="GO" id="GO:0016020">
    <property type="term" value="C:membrane"/>
    <property type="evidence" value="ECO:0007669"/>
    <property type="project" value="UniProtKB-SubCell"/>
</dbReference>
<evidence type="ECO:0000256" key="15">
    <source>
        <dbReference type="ARBA" id="ARBA00023136"/>
    </source>
</evidence>
<dbReference type="Proteomes" id="UP001222325">
    <property type="component" value="Unassembled WGS sequence"/>
</dbReference>
<dbReference type="EMBL" id="JARJCN010000002">
    <property type="protein sequence ID" value="KAJ7103595.1"/>
    <property type="molecule type" value="Genomic_DNA"/>
</dbReference>
<organism evidence="18 19">
    <name type="scientific">Mycena belliarum</name>
    <dbReference type="NCBI Taxonomy" id="1033014"/>
    <lineage>
        <taxon>Eukaryota</taxon>
        <taxon>Fungi</taxon>
        <taxon>Dikarya</taxon>
        <taxon>Basidiomycota</taxon>
        <taxon>Agaricomycotina</taxon>
        <taxon>Agaricomycetes</taxon>
        <taxon>Agaricomycetidae</taxon>
        <taxon>Agaricales</taxon>
        <taxon>Marasmiineae</taxon>
        <taxon>Mycenaceae</taxon>
        <taxon>Mycena</taxon>
    </lineage>
</organism>
<evidence type="ECO:0000313" key="19">
    <source>
        <dbReference type="Proteomes" id="UP001222325"/>
    </source>
</evidence>
<keyword evidence="8 16" id="KW-0812">Transmembrane</keyword>
<evidence type="ECO:0000256" key="8">
    <source>
        <dbReference type="ARBA" id="ARBA00022692"/>
    </source>
</evidence>
<evidence type="ECO:0000256" key="9">
    <source>
        <dbReference type="ARBA" id="ARBA00022723"/>
    </source>
</evidence>
<name>A0AAD6XUI5_9AGAR</name>
<keyword evidence="12" id="KW-0560">Oxidoreductase</keyword>